<dbReference type="Pfam" id="PF01595">
    <property type="entry name" value="CNNM"/>
    <property type="match status" value="1"/>
</dbReference>
<keyword evidence="6 10" id="KW-1133">Transmembrane helix</keyword>
<keyword evidence="15" id="KW-1185">Reference proteome</keyword>
<dbReference type="InterPro" id="IPR046342">
    <property type="entry name" value="CBS_dom_sf"/>
</dbReference>
<sequence length="449" mass="51036">MDSILILNLVLMVLLIALAAVFVGSEFSIIRVRMSRIDQLISEGNKKAGLAKKMINNLDYYLSACQLGITVTALGLGWLGKPAIERILRPAFDFFAVGETATDIFSFLIAFSIIAFLHVVFGELVPKTLASQYAERLTLAFVRPLYVFGKLMAPFIWILNGSARLLLRMFGVEQTRRPQAHSEEDLKMIMTQSFQSGEINQTELSYMQNIFSFDERTAKDVMLPRTQMETISLEMTHDDLMEIVRENQYTRYPVTEEGDKDDIIGFINVKEMLTHYTYKQDLTKSIIVHEIPFVHETAPIQNVLLTMQKQHVHMAIVVDEYGGTSGVITMEDILEEIVGEIRDEFDTDERDEIKAVDDLNYLLNGRVLLSDLEERFALSFDDSEDIDTIGGWIQLKNVDISEGGSVQLPGHQITVKEMENHQIIRVLLTRFSEAEEETEAYQNETPSIV</sequence>
<evidence type="ECO:0000256" key="8">
    <source>
        <dbReference type="ARBA" id="ARBA00023136"/>
    </source>
</evidence>
<dbReference type="PROSITE" id="PS51846">
    <property type="entry name" value="CNNM"/>
    <property type="match status" value="1"/>
</dbReference>
<keyword evidence="7 9" id="KW-0129">CBS domain</keyword>
<evidence type="ECO:0000256" key="7">
    <source>
        <dbReference type="ARBA" id="ARBA00023122"/>
    </source>
</evidence>
<name>A0A3M8P9Y3_9BACL</name>
<dbReference type="InterPro" id="IPR036318">
    <property type="entry name" value="FAD-bd_PCMH-like_sf"/>
</dbReference>
<evidence type="ECO:0000256" key="9">
    <source>
        <dbReference type="PROSITE-ProRule" id="PRU00703"/>
    </source>
</evidence>
<dbReference type="SUPFAM" id="SSF54631">
    <property type="entry name" value="CBS-domain pair"/>
    <property type="match status" value="1"/>
</dbReference>
<dbReference type="Pfam" id="PF00571">
    <property type="entry name" value="CBS"/>
    <property type="match status" value="2"/>
</dbReference>
<organism evidence="14 15">
    <name type="scientific">Planococcus salinus</name>
    <dbReference type="NCBI Taxonomy" id="1848460"/>
    <lineage>
        <taxon>Bacteria</taxon>
        <taxon>Bacillati</taxon>
        <taxon>Bacillota</taxon>
        <taxon>Bacilli</taxon>
        <taxon>Bacillales</taxon>
        <taxon>Caryophanaceae</taxon>
        <taxon>Planococcus</taxon>
    </lineage>
</organism>
<dbReference type="FunFam" id="3.10.580.10:FF:000002">
    <property type="entry name" value="Magnesium/cobalt efflux protein CorC"/>
    <property type="match status" value="1"/>
</dbReference>
<reference evidence="14 15" key="1">
    <citation type="journal article" date="2018" name="Int. J. Syst. Evol. Microbiol.">
        <title>Planococcus salinus sp. nov., a moderately halophilic bacterium isolated from a saline-alkali soil.</title>
        <authorList>
            <person name="Gan L."/>
        </authorList>
    </citation>
    <scope>NUCLEOTIDE SEQUENCE [LARGE SCALE GENOMIC DNA]</scope>
    <source>
        <strain evidence="14 15">LCB217</strain>
    </source>
</reference>
<dbReference type="Gene3D" id="3.30.465.10">
    <property type="match status" value="1"/>
</dbReference>
<evidence type="ECO:0000256" key="5">
    <source>
        <dbReference type="ARBA" id="ARBA00022737"/>
    </source>
</evidence>
<dbReference type="OrthoDB" id="9798188at2"/>
<comment type="subcellular location">
    <subcellularLocation>
        <location evidence="1">Cell membrane</location>
        <topology evidence="1">Multi-pass membrane protein</topology>
    </subcellularLocation>
</comment>
<dbReference type="PANTHER" id="PTHR43099">
    <property type="entry name" value="UPF0053 PROTEIN YRKA"/>
    <property type="match status" value="1"/>
</dbReference>
<keyword evidence="4 10" id="KW-0812">Transmembrane</keyword>
<dbReference type="Proteomes" id="UP000275473">
    <property type="component" value="Unassembled WGS sequence"/>
</dbReference>
<dbReference type="Pfam" id="PF03471">
    <property type="entry name" value="CorC_HlyC"/>
    <property type="match status" value="1"/>
</dbReference>
<feature type="domain" description="CNNM transmembrane" evidence="13">
    <location>
        <begin position="1"/>
        <end position="203"/>
    </location>
</feature>
<feature type="transmembrane region" description="Helical" evidence="11">
    <location>
        <begin position="137"/>
        <end position="159"/>
    </location>
</feature>
<dbReference type="AlphaFoldDB" id="A0A3M8P9Y3"/>
<evidence type="ECO:0000256" key="3">
    <source>
        <dbReference type="ARBA" id="ARBA00022475"/>
    </source>
</evidence>
<dbReference type="InterPro" id="IPR000644">
    <property type="entry name" value="CBS_dom"/>
</dbReference>
<evidence type="ECO:0000256" key="6">
    <source>
        <dbReference type="ARBA" id="ARBA00022989"/>
    </source>
</evidence>
<dbReference type="InterPro" id="IPR044751">
    <property type="entry name" value="Ion_transp-like_CBS"/>
</dbReference>
<dbReference type="SMART" id="SM01091">
    <property type="entry name" value="CorC_HlyC"/>
    <property type="match status" value="1"/>
</dbReference>
<comment type="similarity">
    <text evidence="2">Belongs to the UPF0053 family.</text>
</comment>
<gene>
    <name evidence="14" type="ORF">EEX84_03290</name>
</gene>
<feature type="transmembrane region" description="Helical" evidence="11">
    <location>
        <begin position="60"/>
        <end position="80"/>
    </location>
</feature>
<dbReference type="RefSeq" id="WP_123164163.1">
    <property type="nucleotide sequence ID" value="NZ_RIAX01000002.1"/>
</dbReference>
<keyword evidence="3" id="KW-1003">Cell membrane</keyword>
<accession>A0A3M8P9Y3</accession>
<dbReference type="PANTHER" id="PTHR43099:SF2">
    <property type="entry name" value="UPF0053 PROTEIN YRKA"/>
    <property type="match status" value="1"/>
</dbReference>
<dbReference type="InterPro" id="IPR016169">
    <property type="entry name" value="FAD-bd_PCMH_sub2"/>
</dbReference>
<evidence type="ECO:0000256" key="2">
    <source>
        <dbReference type="ARBA" id="ARBA00006337"/>
    </source>
</evidence>
<dbReference type="GO" id="GO:0050660">
    <property type="term" value="F:flavin adenine dinucleotide binding"/>
    <property type="evidence" value="ECO:0007669"/>
    <property type="project" value="InterPro"/>
</dbReference>
<dbReference type="InterPro" id="IPR005170">
    <property type="entry name" value="Transptr-assoc_dom"/>
</dbReference>
<proteinExistence type="inferred from homology"/>
<evidence type="ECO:0000256" key="4">
    <source>
        <dbReference type="ARBA" id="ARBA00022692"/>
    </source>
</evidence>
<feature type="transmembrane region" description="Helical" evidence="11">
    <location>
        <begin position="104"/>
        <end position="125"/>
    </location>
</feature>
<dbReference type="Gene3D" id="3.10.580.10">
    <property type="entry name" value="CBS-domain"/>
    <property type="match status" value="1"/>
</dbReference>
<protein>
    <submittedName>
        <fullName evidence="14">HlyC/CorC family transporter</fullName>
    </submittedName>
</protein>
<dbReference type="EMBL" id="RIAX01000002">
    <property type="protein sequence ID" value="RNF40463.1"/>
    <property type="molecule type" value="Genomic_DNA"/>
</dbReference>
<keyword evidence="5" id="KW-0677">Repeat</keyword>
<dbReference type="SUPFAM" id="SSF56176">
    <property type="entry name" value="FAD-binding/transporter-associated domain-like"/>
    <property type="match status" value="1"/>
</dbReference>
<dbReference type="CDD" id="cd04590">
    <property type="entry name" value="CBS_pair_CorC_HlyC_assoc"/>
    <property type="match status" value="1"/>
</dbReference>
<keyword evidence="8 10" id="KW-0472">Membrane</keyword>
<evidence type="ECO:0000259" key="12">
    <source>
        <dbReference type="PROSITE" id="PS51371"/>
    </source>
</evidence>
<dbReference type="GO" id="GO:0005886">
    <property type="term" value="C:plasma membrane"/>
    <property type="evidence" value="ECO:0007669"/>
    <property type="project" value="UniProtKB-SubCell"/>
</dbReference>
<evidence type="ECO:0000313" key="15">
    <source>
        <dbReference type="Proteomes" id="UP000275473"/>
    </source>
</evidence>
<dbReference type="InterPro" id="IPR002550">
    <property type="entry name" value="CNNM"/>
</dbReference>
<feature type="domain" description="CBS" evidence="12">
    <location>
        <begin position="287"/>
        <end position="344"/>
    </location>
</feature>
<feature type="domain" description="CBS" evidence="12">
    <location>
        <begin position="222"/>
        <end position="282"/>
    </location>
</feature>
<dbReference type="PROSITE" id="PS51371">
    <property type="entry name" value="CBS"/>
    <property type="match status" value="2"/>
</dbReference>
<evidence type="ECO:0000313" key="14">
    <source>
        <dbReference type="EMBL" id="RNF40463.1"/>
    </source>
</evidence>
<evidence type="ECO:0000256" key="10">
    <source>
        <dbReference type="PROSITE-ProRule" id="PRU01193"/>
    </source>
</evidence>
<evidence type="ECO:0000256" key="1">
    <source>
        <dbReference type="ARBA" id="ARBA00004651"/>
    </source>
</evidence>
<evidence type="ECO:0000259" key="13">
    <source>
        <dbReference type="PROSITE" id="PS51846"/>
    </source>
</evidence>
<dbReference type="InterPro" id="IPR051676">
    <property type="entry name" value="UPF0053_domain"/>
</dbReference>
<evidence type="ECO:0000256" key="11">
    <source>
        <dbReference type="SAM" id="Phobius"/>
    </source>
</evidence>
<feature type="transmembrane region" description="Helical" evidence="11">
    <location>
        <begin position="6"/>
        <end position="30"/>
    </location>
</feature>
<comment type="caution">
    <text evidence="14">The sequence shown here is derived from an EMBL/GenBank/DDBJ whole genome shotgun (WGS) entry which is preliminary data.</text>
</comment>